<dbReference type="Pfam" id="PF02826">
    <property type="entry name" value="2-Hacid_dh_C"/>
    <property type="match status" value="1"/>
</dbReference>
<evidence type="ECO:0000256" key="1">
    <source>
        <dbReference type="ARBA" id="ARBA00005854"/>
    </source>
</evidence>
<dbReference type="Gene3D" id="3.40.50.720">
    <property type="entry name" value="NAD(P)-binding Rossmann-like Domain"/>
    <property type="match status" value="2"/>
</dbReference>
<accession>A0A0G1CA68</accession>
<dbReference type="FunFam" id="3.40.50.720:FF:000021">
    <property type="entry name" value="D-3-phosphoglycerate dehydrogenase"/>
    <property type="match status" value="1"/>
</dbReference>
<name>A0A0G1CA68_9BACT</name>
<dbReference type="SUPFAM" id="SSF51735">
    <property type="entry name" value="NAD(P)-binding Rossmann-fold domains"/>
    <property type="match status" value="1"/>
</dbReference>
<reference evidence="6 7" key="1">
    <citation type="journal article" date="2015" name="Nature">
        <title>rRNA introns, odd ribosomes, and small enigmatic genomes across a large radiation of phyla.</title>
        <authorList>
            <person name="Brown C.T."/>
            <person name="Hug L.A."/>
            <person name="Thomas B.C."/>
            <person name="Sharon I."/>
            <person name="Castelle C.J."/>
            <person name="Singh A."/>
            <person name="Wilkins M.J."/>
            <person name="Williams K.H."/>
            <person name="Banfield J.F."/>
        </authorList>
    </citation>
    <scope>NUCLEOTIDE SEQUENCE [LARGE SCALE GENOMIC DNA]</scope>
</reference>
<comment type="caution">
    <text evidence="6">The sequence shown here is derived from an EMBL/GenBank/DDBJ whole genome shotgun (WGS) entry which is preliminary data.</text>
</comment>
<dbReference type="AlphaFoldDB" id="A0A0G1CA68"/>
<dbReference type="PANTHER" id="PTHR42938:SF9">
    <property type="entry name" value="FORMATE DEHYDROGENASE 1"/>
    <property type="match status" value="1"/>
</dbReference>
<dbReference type="SUPFAM" id="SSF56784">
    <property type="entry name" value="HAD-like"/>
    <property type="match status" value="1"/>
</dbReference>
<dbReference type="CDD" id="cd12173">
    <property type="entry name" value="PGDH_4"/>
    <property type="match status" value="1"/>
</dbReference>
<evidence type="ECO:0000313" key="6">
    <source>
        <dbReference type="EMBL" id="KKS46528.1"/>
    </source>
</evidence>
<evidence type="ECO:0000256" key="2">
    <source>
        <dbReference type="ARBA" id="ARBA00023002"/>
    </source>
</evidence>
<proteinExistence type="inferred from homology"/>
<dbReference type="NCBIfam" id="TIGR01488">
    <property type="entry name" value="HAD-SF-IB"/>
    <property type="match status" value="1"/>
</dbReference>
<dbReference type="Pfam" id="PF00702">
    <property type="entry name" value="Hydrolase"/>
    <property type="match status" value="1"/>
</dbReference>
<evidence type="ECO:0000259" key="4">
    <source>
        <dbReference type="Pfam" id="PF00389"/>
    </source>
</evidence>
<evidence type="ECO:0000259" key="5">
    <source>
        <dbReference type="Pfam" id="PF02826"/>
    </source>
</evidence>
<dbReference type="InterPro" id="IPR036291">
    <property type="entry name" value="NAD(P)-bd_dom_sf"/>
</dbReference>
<dbReference type="PROSITE" id="PS00670">
    <property type="entry name" value="D_2_HYDROXYACID_DH_2"/>
    <property type="match status" value="1"/>
</dbReference>
<gene>
    <name evidence="6" type="ORF">UV09_C0016G0018</name>
</gene>
<evidence type="ECO:0000256" key="3">
    <source>
        <dbReference type="ARBA" id="ARBA00023027"/>
    </source>
</evidence>
<dbReference type="InterPro" id="IPR029753">
    <property type="entry name" value="D-isomer_DH_CS"/>
</dbReference>
<dbReference type="EMBL" id="LCDD01000016">
    <property type="protein sequence ID" value="KKS46528.1"/>
    <property type="molecule type" value="Genomic_DNA"/>
</dbReference>
<evidence type="ECO:0000313" key="7">
    <source>
        <dbReference type="Proteomes" id="UP000034320"/>
    </source>
</evidence>
<dbReference type="Gene3D" id="1.10.150.210">
    <property type="entry name" value="Phosphoserine phosphatase, domain 2"/>
    <property type="match status" value="1"/>
</dbReference>
<dbReference type="InterPro" id="IPR023214">
    <property type="entry name" value="HAD_sf"/>
</dbReference>
<dbReference type="GO" id="GO:0051287">
    <property type="term" value="F:NAD binding"/>
    <property type="evidence" value="ECO:0007669"/>
    <property type="project" value="InterPro"/>
</dbReference>
<feature type="domain" description="D-isomer specific 2-hydroxyacid dehydrogenase NAD-binding" evidence="5">
    <location>
        <begin position="108"/>
        <end position="278"/>
    </location>
</feature>
<dbReference type="PANTHER" id="PTHR42938">
    <property type="entry name" value="FORMATE DEHYDROGENASE 1"/>
    <property type="match status" value="1"/>
</dbReference>
<sequence>MSKITKLLVADKINEEGLKPLRKYFQIEVRTGLTDEKLAEIIGDYEVIITRSSTALPERIIANASKLKTIARAGIGVDNIDIEAATARNIAVVNAPKGNARVTAEHTIGLMFSLMRHIPQANNELKQGIWAKSKYTGSQVFGKTLGIVGFGNVGKEVFRMANGLGMKVVVCEPYTKLSKNVSKMTFEELLKVSDAITFHVPLTYLTNSMLNLYTLKLCKKEVYIINCSRGGVVDEKAVFQALKQGQIAGLAIDVFTKEPPIDKRLLDLPNVIATPHIGGSTYESQKQSISEAVTAILQLKEGNVPSNLLNPQVFKKIRQRRLVGGFDTVIFDCDSTLSAIEGIDELAGLVGKKEAVAKLTRLAMEGKIKYVDAFEKRLALTKPKKQDLEKIGRLYMDNLLEDAKGVLEALKFLGKEIYIVSGSYTPALTFFGRNLGIPDRNIFGNDLLFDEKGNYRTFIGGPLRRNHGKLQVIRQITGRRIMVGDAVTDLESKEVVDLFIGFGGVVKREIVEKNSELFLYCRSFAPILVMAAGFEGSVELLKSKYRKYVGKGLDLLSSQKHVKAEGKLRRKLNDYKKLAYL</sequence>
<organism evidence="6 7">
    <name type="scientific">Candidatus Gottesmanbacteria bacterium GW2011_GWA2_42_18</name>
    <dbReference type="NCBI Taxonomy" id="1618442"/>
    <lineage>
        <taxon>Bacteria</taxon>
        <taxon>Candidatus Gottesmaniibacteriota</taxon>
    </lineage>
</organism>
<dbReference type="InterPro" id="IPR006140">
    <property type="entry name" value="D-isomer_DH_NAD-bd"/>
</dbReference>
<keyword evidence="2" id="KW-0560">Oxidoreductase</keyword>
<dbReference type="Proteomes" id="UP000034320">
    <property type="component" value="Unassembled WGS sequence"/>
</dbReference>
<dbReference type="SUPFAM" id="SSF52283">
    <property type="entry name" value="Formate/glycerate dehydrogenase catalytic domain-like"/>
    <property type="match status" value="1"/>
</dbReference>
<dbReference type="Gene3D" id="3.40.50.1000">
    <property type="entry name" value="HAD superfamily/HAD-like"/>
    <property type="match status" value="1"/>
</dbReference>
<protein>
    <submittedName>
        <fullName evidence="6">Phosphoglycerate dehydrogenase and related dehydrogenase</fullName>
    </submittedName>
</protein>
<dbReference type="GO" id="GO:0016616">
    <property type="term" value="F:oxidoreductase activity, acting on the CH-OH group of donors, NAD or NADP as acceptor"/>
    <property type="evidence" value="ECO:0007669"/>
    <property type="project" value="InterPro"/>
</dbReference>
<keyword evidence="3" id="KW-0520">NAD</keyword>
<dbReference type="InterPro" id="IPR006139">
    <property type="entry name" value="D-isomer_2_OHA_DH_cat_dom"/>
</dbReference>
<dbReference type="PATRIC" id="fig|1618442.3.peg.747"/>
<dbReference type="InterPro" id="IPR036412">
    <property type="entry name" value="HAD-like_sf"/>
</dbReference>
<feature type="domain" description="D-isomer specific 2-hydroxyacid dehydrogenase catalytic" evidence="4">
    <location>
        <begin position="8"/>
        <end position="310"/>
    </location>
</feature>
<dbReference type="Pfam" id="PF00389">
    <property type="entry name" value="2-Hacid_dh"/>
    <property type="match status" value="1"/>
</dbReference>
<comment type="similarity">
    <text evidence="1">Belongs to the D-isomer specific 2-hydroxyacid dehydrogenase family.</text>
</comment>